<dbReference type="InterPro" id="IPR040442">
    <property type="entry name" value="Pyrv_kinase-like_dom_sf"/>
</dbReference>
<dbReference type="Gene3D" id="3.20.20.60">
    <property type="entry name" value="Phosphoenolpyruvate-binding domains"/>
    <property type="match status" value="1"/>
</dbReference>
<dbReference type="PANTHER" id="PTHR42905">
    <property type="entry name" value="PHOSPHOENOLPYRUVATE CARBOXYLASE"/>
    <property type="match status" value="1"/>
</dbReference>
<dbReference type="InterPro" id="IPR039556">
    <property type="entry name" value="ICL/PEPM"/>
</dbReference>
<proteinExistence type="predicted"/>
<dbReference type="GO" id="GO:0016829">
    <property type="term" value="F:lyase activity"/>
    <property type="evidence" value="ECO:0007669"/>
    <property type="project" value="UniProtKB-KW"/>
</dbReference>
<dbReference type="RefSeq" id="WP_326565189.1">
    <property type="nucleotide sequence ID" value="NZ_CP142149.1"/>
</dbReference>
<accession>A0ABZ1HV75</accession>
<evidence type="ECO:0000313" key="2">
    <source>
        <dbReference type="Proteomes" id="UP001330812"/>
    </source>
</evidence>
<protein>
    <submittedName>
        <fullName evidence="1">Isocitrate lyase/phosphoenolpyruvate mutase family protein</fullName>
    </submittedName>
</protein>
<dbReference type="PANTHER" id="PTHR42905:SF16">
    <property type="entry name" value="CARBOXYPHOSPHONOENOLPYRUVATE PHOSPHONOMUTASE-LIKE PROTEIN (AFU_ORTHOLOGUE AFUA_5G07230)"/>
    <property type="match status" value="1"/>
</dbReference>
<dbReference type="EMBL" id="CP142149">
    <property type="protein sequence ID" value="WSE26221.1"/>
    <property type="molecule type" value="Genomic_DNA"/>
</dbReference>
<name>A0ABZ1HV75_9PSEU</name>
<keyword evidence="2" id="KW-1185">Reference proteome</keyword>
<dbReference type="CDD" id="cd00377">
    <property type="entry name" value="ICL_PEPM"/>
    <property type="match status" value="1"/>
</dbReference>
<dbReference type="SUPFAM" id="SSF51621">
    <property type="entry name" value="Phosphoenolpyruvate/pyruvate domain"/>
    <property type="match status" value="1"/>
</dbReference>
<dbReference type="Pfam" id="PF13714">
    <property type="entry name" value="PEP_mutase"/>
    <property type="match status" value="1"/>
</dbReference>
<reference evidence="1 2" key="1">
    <citation type="journal article" date="2015" name="Int. J. Syst. Evol. Microbiol.">
        <title>Amycolatopsis rhabdoformis sp. nov., an actinomycete isolated from a tropical forest soil.</title>
        <authorList>
            <person name="Souza W.R."/>
            <person name="Silva R.E."/>
            <person name="Goodfellow M."/>
            <person name="Busarakam K."/>
            <person name="Figueiro F.S."/>
            <person name="Ferreira D."/>
            <person name="Rodrigues-Filho E."/>
            <person name="Moraes L.A.B."/>
            <person name="Zucchi T.D."/>
        </authorList>
    </citation>
    <scope>NUCLEOTIDE SEQUENCE [LARGE SCALE GENOMIC DNA]</scope>
    <source>
        <strain evidence="1 2">NCIMB 14900</strain>
    </source>
</reference>
<organism evidence="1 2">
    <name type="scientific">Amycolatopsis rhabdoformis</name>
    <dbReference type="NCBI Taxonomy" id="1448059"/>
    <lineage>
        <taxon>Bacteria</taxon>
        <taxon>Bacillati</taxon>
        <taxon>Actinomycetota</taxon>
        <taxon>Actinomycetes</taxon>
        <taxon>Pseudonocardiales</taxon>
        <taxon>Pseudonocardiaceae</taxon>
        <taxon>Amycolatopsis</taxon>
    </lineage>
</organism>
<evidence type="ECO:0000313" key="1">
    <source>
        <dbReference type="EMBL" id="WSE26221.1"/>
    </source>
</evidence>
<dbReference type="Proteomes" id="UP001330812">
    <property type="component" value="Chromosome"/>
</dbReference>
<sequence>MPGSELYEHFLALHTRPEGLVMPNAWDGLSALLLADAGFEALGTSSAAFAATLGRFDGSHAVSREEHLAHAKLLKRLTELPVNGDFEDGYGETAEDVAATVEAAVEAGLAGLGVEDTTGTREHPIRPFDESVDRVRHAVSAARQRIVVTARADNFIQGINDLDDTLRRLTAYAEAGADVLFAPLPPDLAAVEKIVLAVAPKPVNVVVSPADKTVPVAELRRVGVKRISLGSALYSHVMSTLDQAAIDLAGGDLAAATSGSRFRFRRLLRQAKG</sequence>
<gene>
    <name evidence="1" type="ORF">VSH64_25435</name>
</gene>
<dbReference type="InterPro" id="IPR015813">
    <property type="entry name" value="Pyrv/PenolPyrv_kinase-like_dom"/>
</dbReference>
<keyword evidence="1" id="KW-0456">Lyase</keyword>